<feature type="compositionally biased region" description="Basic residues" evidence="1">
    <location>
        <begin position="123"/>
        <end position="132"/>
    </location>
</feature>
<name>A0AA40C5Q7_9PEZI</name>
<feature type="compositionally biased region" description="Low complexity" evidence="1">
    <location>
        <begin position="78"/>
        <end position="107"/>
    </location>
</feature>
<protein>
    <submittedName>
        <fullName evidence="2">Uncharacterized protein</fullName>
    </submittedName>
</protein>
<gene>
    <name evidence="2" type="ORF">B0T17DRAFT_590868</name>
</gene>
<feature type="compositionally biased region" description="Basic and acidic residues" evidence="1">
    <location>
        <begin position="173"/>
        <end position="190"/>
    </location>
</feature>
<comment type="caution">
    <text evidence="2">The sequence shown here is derived from an EMBL/GenBank/DDBJ whole genome shotgun (WGS) entry which is preliminary data.</text>
</comment>
<proteinExistence type="predicted"/>
<dbReference type="AlphaFoldDB" id="A0AA40C5Q7"/>
<dbReference type="Proteomes" id="UP001174934">
    <property type="component" value="Unassembled WGS sequence"/>
</dbReference>
<feature type="compositionally biased region" description="Acidic residues" evidence="1">
    <location>
        <begin position="306"/>
        <end position="315"/>
    </location>
</feature>
<feature type="region of interest" description="Disordered" evidence="1">
    <location>
        <begin position="164"/>
        <end position="218"/>
    </location>
</feature>
<evidence type="ECO:0000256" key="1">
    <source>
        <dbReference type="SAM" id="MobiDB-lite"/>
    </source>
</evidence>
<feature type="region of interest" description="Disordered" evidence="1">
    <location>
        <begin position="294"/>
        <end position="315"/>
    </location>
</feature>
<feature type="compositionally biased region" description="Pro residues" evidence="1">
    <location>
        <begin position="17"/>
        <end position="26"/>
    </location>
</feature>
<feature type="region of interest" description="Disordered" evidence="1">
    <location>
        <begin position="1"/>
        <end position="152"/>
    </location>
</feature>
<accession>A0AA40C5Q7</accession>
<evidence type="ECO:0000313" key="3">
    <source>
        <dbReference type="Proteomes" id="UP001174934"/>
    </source>
</evidence>
<organism evidence="2 3">
    <name type="scientific">Bombardia bombarda</name>
    <dbReference type="NCBI Taxonomy" id="252184"/>
    <lineage>
        <taxon>Eukaryota</taxon>
        <taxon>Fungi</taxon>
        <taxon>Dikarya</taxon>
        <taxon>Ascomycota</taxon>
        <taxon>Pezizomycotina</taxon>
        <taxon>Sordariomycetes</taxon>
        <taxon>Sordariomycetidae</taxon>
        <taxon>Sordariales</taxon>
        <taxon>Lasiosphaeriaceae</taxon>
        <taxon>Bombardia</taxon>
    </lineage>
</organism>
<evidence type="ECO:0000313" key="2">
    <source>
        <dbReference type="EMBL" id="KAK0625238.1"/>
    </source>
</evidence>
<dbReference type="EMBL" id="JAULSR010000003">
    <property type="protein sequence ID" value="KAK0625238.1"/>
    <property type="molecule type" value="Genomic_DNA"/>
</dbReference>
<keyword evidence="3" id="KW-1185">Reference proteome</keyword>
<reference evidence="2" key="1">
    <citation type="submission" date="2023-06" db="EMBL/GenBank/DDBJ databases">
        <title>Genome-scale phylogeny and comparative genomics of the fungal order Sordariales.</title>
        <authorList>
            <consortium name="Lawrence Berkeley National Laboratory"/>
            <person name="Hensen N."/>
            <person name="Bonometti L."/>
            <person name="Westerberg I."/>
            <person name="Brannstrom I.O."/>
            <person name="Guillou S."/>
            <person name="Cros-Aarteil S."/>
            <person name="Calhoun S."/>
            <person name="Haridas S."/>
            <person name="Kuo A."/>
            <person name="Mondo S."/>
            <person name="Pangilinan J."/>
            <person name="Riley R."/>
            <person name="LaButti K."/>
            <person name="Andreopoulos B."/>
            <person name="Lipzen A."/>
            <person name="Chen C."/>
            <person name="Yanf M."/>
            <person name="Daum C."/>
            <person name="Ng V."/>
            <person name="Clum A."/>
            <person name="Steindorff A."/>
            <person name="Ohm R."/>
            <person name="Martin F."/>
            <person name="Silar P."/>
            <person name="Natvig D."/>
            <person name="Lalanne C."/>
            <person name="Gautier V."/>
            <person name="Ament-velasquez S.L."/>
            <person name="Kruys A."/>
            <person name="Hutchinson M.I."/>
            <person name="Powell A.J."/>
            <person name="Barry K."/>
            <person name="Miller A.N."/>
            <person name="Grigoriev I.V."/>
            <person name="Debuchy R."/>
            <person name="Gladieux P."/>
            <person name="Thoren M.H."/>
            <person name="Johannesson H."/>
        </authorList>
    </citation>
    <scope>NUCLEOTIDE SEQUENCE</scope>
    <source>
        <strain evidence="2">SMH3391-2</strain>
    </source>
</reference>
<sequence>MWPATPKLKVARSVGPSSPPQTPTTAPPGFSRQSSTKVRAIPPHNPHRPMAPDSRSRTAGTTGPDFTFTRAIRPEQLSPRSSSMSSSASSSSSSPSSESGASAANPSRSATPEQQQQQQQQQHQHHQQRRQQPRTTAAPTPPAPATRTGRIVTQAAFVVEELSDFEGSDEERLDVIRPHTIEYAESDRSRSRSRNPPEIDPTIMQNLGNLNCSDDSDQTDFDEAEYREFLIRRRDQKRHKRMTSGSIGKRTISESIGSDTDREDLKAAFLGADEVGSSARRLRRRVGDRRSLQLQFQDPPPPRIDELDEPDSSEDEILISETLARELPYYEYISMEVDSPQGHSP</sequence>
<feature type="compositionally biased region" description="Polar residues" evidence="1">
    <location>
        <begin position="203"/>
        <end position="213"/>
    </location>
</feature>